<dbReference type="Pfam" id="PF01814">
    <property type="entry name" value="Hemerythrin"/>
    <property type="match status" value="1"/>
</dbReference>
<dbReference type="AlphaFoldDB" id="H0ES08"/>
<dbReference type="Gene3D" id="1.20.120.520">
    <property type="entry name" value="nmb1532 protein domain like"/>
    <property type="match status" value="1"/>
</dbReference>
<organism evidence="2 3">
    <name type="scientific">Glarea lozoyensis (strain ATCC 74030 / MF5533)</name>
    <dbReference type="NCBI Taxonomy" id="1104152"/>
    <lineage>
        <taxon>Eukaryota</taxon>
        <taxon>Fungi</taxon>
        <taxon>Dikarya</taxon>
        <taxon>Ascomycota</taxon>
        <taxon>Pezizomycotina</taxon>
        <taxon>Leotiomycetes</taxon>
        <taxon>Helotiales</taxon>
        <taxon>Helotiaceae</taxon>
        <taxon>Glarea</taxon>
    </lineage>
</organism>
<proteinExistence type="predicted"/>
<dbReference type="Proteomes" id="UP000005446">
    <property type="component" value="Unassembled WGS sequence"/>
</dbReference>
<gene>
    <name evidence="2" type="ORF">M7I_5482</name>
</gene>
<feature type="domain" description="Hemerythrin-like" evidence="1">
    <location>
        <begin position="4"/>
        <end position="121"/>
    </location>
</feature>
<name>H0ES08_GLAL7</name>
<sequence>MKISEALATDHAYLDTCYYSLKAASTPSDQLAWRNQLIWNLARHAISEELTVYPAMEKWLGVEGKALAKEDFEQHQAVKEDLSKLQNMSPQTPEFWTLLETLITDLHTHIEHEKNHDMPRLESVLPPGESEKIALSFARTKKFVPTKSHPIKPITSARTLRTPLTWILHHRTALIIRLGSIPLIINISNHAPSIRHLSIIIPLLHPRLNLKPNPHNQ</sequence>
<dbReference type="PANTHER" id="PTHR35585:SF1">
    <property type="entry name" value="HHE DOMAIN PROTEIN (AFU_ORTHOLOGUE AFUA_4G00730)"/>
    <property type="match status" value="1"/>
</dbReference>
<accession>H0ES08</accession>
<evidence type="ECO:0000313" key="2">
    <source>
        <dbReference type="EMBL" id="EHK98732.1"/>
    </source>
</evidence>
<evidence type="ECO:0000259" key="1">
    <source>
        <dbReference type="Pfam" id="PF01814"/>
    </source>
</evidence>
<dbReference type="HOGENOM" id="CLU_1272415_0_0_1"/>
<evidence type="ECO:0000313" key="3">
    <source>
        <dbReference type="Proteomes" id="UP000005446"/>
    </source>
</evidence>
<comment type="caution">
    <text evidence="2">The sequence shown here is derived from an EMBL/GenBank/DDBJ whole genome shotgun (WGS) entry which is preliminary data.</text>
</comment>
<reference evidence="2 3" key="1">
    <citation type="journal article" date="2012" name="Eukaryot. Cell">
        <title>Genome sequence of the fungus Glarea lozoyensis: the first genome sequence of a species from the Helotiaceae family.</title>
        <authorList>
            <person name="Youssar L."/>
            <person name="Gruening B.A."/>
            <person name="Erxleben A."/>
            <person name="Guenther S."/>
            <person name="Huettel W."/>
        </authorList>
    </citation>
    <scope>NUCLEOTIDE SEQUENCE [LARGE SCALE GENOMIC DNA]</scope>
    <source>
        <strain evidence="3">ATCC 74030 / MF5533</strain>
    </source>
</reference>
<dbReference type="InParanoid" id="H0ES08"/>
<dbReference type="EMBL" id="AGUE01000138">
    <property type="protein sequence ID" value="EHK98732.1"/>
    <property type="molecule type" value="Genomic_DNA"/>
</dbReference>
<keyword evidence="3" id="KW-1185">Reference proteome</keyword>
<dbReference type="OrthoDB" id="9983919at2759"/>
<dbReference type="PANTHER" id="PTHR35585">
    <property type="entry name" value="HHE DOMAIN PROTEIN (AFU_ORTHOLOGUE AFUA_4G00730)"/>
    <property type="match status" value="1"/>
</dbReference>
<protein>
    <submittedName>
        <fullName evidence="2">Putative Uncharacterized hemerythrin-like protein</fullName>
    </submittedName>
</protein>
<dbReference type="InterPro" id="IPR012312">
    <property type="entry name" value="Hemerythrin-like"/>
</dbReference>